<dbReference type="EMBL" id="BIFT01000002">
    <property type="protein sequence ID" value="GCE29200.1"/>
    <property type="molecule type" value="Genomic_DNA"/>
</dbReference>
<gene>
    <name evidence="1" type="ORF">KDA_46840</name>
</gene>
<sequence>MLHEPDPSRTEHLMQQLRQWRREEGERRVGWVEIREVNGNGSYVSYSGLEEGERKMRPVSYGRGDRLLSELLLEVVAIAMGELRHGTEQEEGWRGERKVVRCLLFLCLGLASLFLNPDPHGVCGLARQAASNHWRTASRSLAG</sequence>
<accession>A0A402BD06</accession>
<organism evidence="1 2">
    <name type="scientific">Dictyobacter alpinus</name>
    <dbReference type="NCBI Taxonomy" id="2014873"/>
    <lineage>
        <taxon>Bacteria</taxon>
        <taxon>Bacillati</taxon>
        <taxon>Chloroflexota</taxon>
        <taxon>Ktedonobacteria</taxon>
        <taxon>Ktedonobacterales</taxon>
        <taxon>Dictyobacteraceae</taxon>
        <taxon>Dictyobacter</taxon>
    </lineage>
</organism>
<dbReference type="AlphaFoldDB" id="A0A402BD06"/>
<reference evidence="2" key="1">
    <citation type="submission" date="2018-12" db="EMBL/GenBank/DDBJ databases">
        <title>Tengunoibacter tsumagoiensis gen. nov., sp. nov., Dictyobacter kobayashii sp. nov., D. alpinus sp. nov., and D. joshuensis sp. nov. and description of Dictyobacteraceae fam. nov. within the order Ktedonobacterales isolated from Tengu-no-mugimeshi.</title>
        <authorList>
            <person name="Wang C.M."/>
            <person name="Zheng Y."/>
            <person name="Sakai Y."/>
            <person name="Toyoda A."/>
            <person name="Minakuchi Y."/>
            <person name="Abe K."/>
            <person name="Yokota A."/>
            <person name="Yabe S."/>
        </authorList>
    </citation>
    <scope>NUCLEOTIDE SEQUENCE [LARGE SCALE GENOMIC DNA]</scope>
    <source>
        <strain evidence="2">Uno16</strain>
    </source>
</reference>
<comment type="caution">
    <text evidence="1">The sequence shown here is derived from an EMBL/GenBank/DDBJ whole genome shotgun (WGS) entry which is preliminary data.</text>
</comment>
<dbReference type="Proteomes" id="UP000287171">
    <property type="component" value="Unassembled WGS sequence"/>
</dbReference>
<evidence type="ECO:0000313" key="2">
    <source>
        <dbReference type="Proteomes" id="UP000287171"/>
    </source>
</evidence>
<evidence type="ECO:0000313" key="1">
    <source>
        <dbReference type="EMBL" id="GCE29200.1"/>
    </source>
</evidence>
<keyword evidence="2" id="KW-1185">Reference proteome</keyword>
<protein>
    <submittedName>
        <fullName evidence="1">Uncharacterized protein</fullName>
    </submittedName>
</protein>
<proteinExistence type="predicted"/>
<name>A0A402BD06_9CHLR</name>